<dbReference type="CDD" id="cd10917">
    <property type="entry name" value="CE4_NodB_like_6s_7s"/>
    <property type="match status" value="1"/>
</dbReference>
<sequence length="270" mass="29936">MGVWVRVVAGVVALVLLLGGCRKPVAEEPSGGRAGGGGEAARPDWGKWGLDALRPAPVPPEDKPLKLGGKGPVKVFSTVPTKDRVVFVTIDDGQEKDPRFVEMLRDLRVPVSMFLTDGNVRDDYGYFKPLQALGNHVQNHTLTHPVMPHLGPEGQRREICGAQKSLTREYGTAPKLFRPPFGMWGSATQEAARECGIQGIVLWTASMQIHDMQYDDPNKKLHNGDVLLAHFRGPKQLRGESMTKMFAEMLKRIRRQGFAVARLEDYISFR</sequence>
<dbReference type="InterPro" id="IPR050248">
    <property type="entry name" value="Polysacc_deacetylase_ArnD"/>
</dbReference>
<accession>A0A7K1KUB6</accession>
<reference evidence="2 3" key="1">
    <citation type="submission" date="2019-11" db="EMBL/GenBank/DDBJ databases">
        <authorList>
            <person name="Cao P."/>
        </authorList>
    </citation>
    <scope>NUCLEOTIDE SEQUENCE [LARGE SCALE GENOMIC DNA]</scope>
    <source>
        <strain evidence="2 3">NEAU-AAG5</strain>
    </source>
</reference>
<evidence type="ECO:0000313" key="3">
    <source>
        <dbReference type="Proteomes" id="UP000432015"/>
    </source>
</evidence>
<name>A0A7K1KUB6_9ACTN</name>
<dbReference type="PROSITE" id="PS51257">
    <property type="entry name" value="PROKAR_LIPOPROTEIN"/>
    <property type="match status" value="1"/>
</dbReference>
<keyword evidence="3" id="KW-1185">Reference proteome</keyword>
<protein>
    <submittedName>
        <fullName evidence="2">Polysaccharide deacetylase family protein</fullName>
    </submittedName>
</protein>
<dbReference type="Proteomes" id="UP000432015">
    <property type="component" value="Unassembled WGS sequence"/>
</dbReference>
<dbReference type="PANTHER" id="PTHR10587">
    <property type="entry name" value="GLYCOSYL TRANSFERASE-RELATED"/>
    <property type="match status" value="1"/>
</dbReference>
<dbReference type="Gene3D" id="3.20.20.370">
    <property type="entry name" value="Glycoside hydrolase/deacetylase"/>
    <property type="match status" value="1"/>
</dbReference>
<comment type="caution">
    <text evidence="2">The sequence shown here is derived from an EMBL/GenBank/DDBJ whole genome shotgun (WGS) entry which is preliminary data.</text>
</comment>
<evidence type="ECO:0000259" key="1">
    <source>
        <dbReference type="PROSITE" id="PS51677"/>
    </source>
</evidence>
<dbReference type="InterPro" id="IPR002509">
    <property type="entry name" value="NODB_dom"/>
</dbReference>
<dbReference type="GO" id="GO:0005975">
    <property type="term" value="P:carbohydrate metabolic process"/>
    <property type="evidence" value="ECO:0007669"/>
    <property type="project" value="InterPro"/>
</dbReference>
<dbReference type="PROSITE" id="PS51677">
    <property type="entry name" value="NODB"/>
    <property type="match status" value="1"/>
</dbReference>
<dbReference type="Pfam" id="PF01522">
    <property type="entry name" value="Polysacc_deac_1"/>
    <property type="match status" value="1"/>
</dbReference>
<feature type="domain" description="NodB homology" evidence="1">
    <location>
        <begin position="84"/>
        <end position="270"/>
    </location>
</feature>
<dbReference type="SUPFAM" id="SSF88713">
    <property type="entry name" value="Glycoside hydrolase/deacetylase"/>
    <property type="match status" value="1"/>
</dbReference>
<gene>
    <name evidence="2" type="ORF">GNZ18_04000</name>
</gene>
<organism evidence="2 3">
    <name type="scientific">Actinomadura litoris</name>
    <dbReference type="NCBI Taxonomy" id="2678616"/>
    <lineage>
        <taxon>Bacteria</taxon>
        <taxon>Bacillati</taxon>
        <taxon>Actinomycetota</taxon>
        <taxon>Actinomycetes</taxon>
        <taxon>Streptosporangiales</taxon>
        <taxon>Thermomonosporaceae</taxon>
        <taxon>Actinomadura</taxon>
    </lineage>
</organism>
<dbReference type="InterPro" id="IPR011330">
    <property type="entry name" value="Glyco_hydro/deAcase_b/a-brl"/>
</dbReference>
<evidence type="ECO:0000313" key="2">
    <source>
        <dbReference type="EMBL" id="MUN35762.1"/>
    </source>
</evidence>
<dbReference type="GO" id="GO:0016810">
    <property type="term" value="F:hydrolase activity, acting on carbon-nitrogen (but not peptide) bonds"/>
    <property type="evidence" value="ECO:0007669"/>
    <property type="project" value="InterPro"/>
</dbReference>
<proteinExistence type="predicted"/>
<dbReference type="AlphaFoldDB" id="A0A7K1KUB6"/>
<dbReference type="PANTHER" id="PTHR10587:SF134">
    <property type="entry name" value="SECRETED PROTEIN"/>
    <property type="match status" value="1"/>
</dbReference>
<dbReference type="EMBL" id="WOFH01000001">
    <property type="protein sequence ID" value="MUN35762.1"/>
    <property type="molecule type" value="Genomic_DNA"/>
</dbReference>